<evidence type="ECO:0000256" key="7">
    <source>
        <dbReference type="ARBA" id="ARBA00023119"/>
    </source>
</evidence>
<comment type="subcellular location">
    <subcellularLocation>
        <location evidence="1">Secreted</location>
        <location evidence="1">Extracellular space</location>
        <location evidence="1">Extracellular matrix</location>
    </subcellularLocation>
</comment>
<dbReference type="CDD" id="cd01472">
    <property type="entry name" value="vWA_collagen"/>
    <property type="match status" value="3"/>
</dbReference>
<evidence type="ECO:0000256" key="6">
    <source>
        <dbReference type="ARBA" id="ARBA00022889"/>
    </source>
</evidence>
<dbReference type="GO" id="GO:0007155">
    <property type="term" value="P:cell adhesion"/>
    <property type="evidence" value="ECO:0007669"/>
    <property type="project" value="UniProtKB-KW"/>
</dbReference>
<dbReference type="SMART" id="SM00327">
    <property type="entry name" value="VWA"/>
    <property type="match status" value="8"/>
</dbReference>
<keyword evidence="5" id="KW-0677">Repeat</keyword>
<reference evidence="10" key="1">
    <citation type="submission" date="2025-08" db="UniProtKB">
        <authorList>
            <consortium name="Ensembl"/>
        </authorList>
    </citation>
    <scope>IDENTIFICATION</scope>
</reference>
<keyword evidence="11" id="KW-1185">Reference proteome</keyword>
<name>A0A673JKB3_9TELE</name>
<evidence type="ECO:0000256" key="4">
    <source>
        <dbReference type="ARBA" id="ARBA00022729"/>
    </source>
</evidence>
<dbReference type="InterPro" id="IPR036465">
    <property type="entry name" value="vWFA_dom_sf"/>
</dbReference>
<dbReference type="Ensembl" id="ENSSRHT00000055919.1">
    <property type="protein sequence ID" value="ENSSRHP00000054389.1"/>
    <property type="gene ID" value="ENSSRHG00000027397.1"/>
</dbReference>
<dbReference type="PRINTS" id="PR00453">
    <property type="entry name" value="VWFADOMAIN"/>
</dbReference>
<dbReference type="SUPFAM" id="SSF53300">
    <property type="entry name" value="vWA-like"/>
    <property type="match status" value="8"/>
</dbReference>
<gene>
    <name evidence="10" type="primary">LOC107734283</name>
</gene>
<dbReference type="Proteomes" id="UP000472270">
    <property type="component" value="Unassembled WGS sequence"/>
</dbReference>
<feature type="domain" description="VWFA" evidence="9">
    <location>
        <begin position="789"/>
        <end position="963"/>
    </location>
</feature>
<evidence type="ECO:0000313" key="11">
    <source>
        <dbReference type="Proteomes" id="UP000472270"/>
    </source>
</evidence>
<feature type="domain" description="VWFA" evidence="9">
    <location>
        <begin position="29"/>
        <end position="205"/>
    </location>
</feature>
<evidence type="ECO:0000256" key="2">
    <source>
        <dbReference type="ARBA" id="ARBA00022525"/>
    </source>
</evidence>
<protein>
    <submittedName>
        <fullName evidence="10">Collagen alpha-6(VI) chain-like</fullName>
    </submittedName>
</protein>
<dbReference type="Gene3D" id="3.40.50.410">
    <property type="entry name" value="von Willebrand factor, type A domain"/>
    <property type="match status" value="8"/>
</dbReference>
<evidence type="ECO:0000256" key="8">
    <source>
        <dbReference type="ARBA" id="ARBA00023180"/>
    </source>
</evidence>
<keyword evidence="2" id="KW-0964">Secreted</keyword>
<dbReference type="InterPro" id="IPR050525">
    <property type="entry name" value="ECM_Assembly_Org"/>
</dbReference>
<feature type="domain" description="VWFA" evidence="9">
    <location>
        <begin position="976"/>
        <end position="1150"/>
    </location>
</feature>
<dbReference type="FunFam" id="3.40.50.410:FF:000001">
    <property type="entry name" value="Collagen, type XII, alpha 1"/>
    <property type="match status" value="1"/>
</dbReference>
<keyword evidence="8" id="KW-0325">Glycoprotein</keyword>
<feature type="domain" description="VWFA" evidence="9">
    <location>
        <begin position="611"/>
        <end position="787"/>
    </location>
</feature>
<feature type="domain" description="VWFA" evidence="9">
    <location>
        <begin position="408"/>
        <end position="581"/>
    </location>
</feature>
<keyword evidence="3" id="KW-0272">Extracellular matrix</keyword>
<evidence type="ECO:0000259" key="9">
    <source>
        <dbReference type="PROSITE" id="PS50234"/>
    </source>
</evidence>
<dbReference type="FunFam" id="3.40.50.410:FF:000003">
    <property type="entry name" value="Collagen type VI alpha 3 chain"/>
    <property type="match status" value="3"/>
</dbReference>
<organism evidence="10 11">
    <name type="scientific">Sinocyclocheilus rhinocerous</name>
    <dbReference type="NCBI Taxonomy" id="307959"/>
    <lineage>
        <taxon>Eukaryota</taxon>
        <taxon>Metazoa</taxon>
        <taxon>Chordata</taxon>
        <taxon>Craniata</taxon>
        <taxon>Vertebrata</taxon>
        <taxon>Euteleostomi</taxon>
        <taxon>Actinopterygii</taxon>
        <taxon>Neopterygii</taxon>
        <taxon>Teleostei</taxon>
        <taxon>Ostariophysi</taxon>
        <taxon>Cypriniformes</taxon>
        <taxon>Cyprinidae</taxon>
        <taxon>Cyprininae</taxon>
        <taxon>Sinocyclocheilus</taxon>
    </lineage>
</organism>
<evidence type="ECO:0000256" key="1">
    <source>
        <dbReference type="ARBA" id="ARBA00004498"/>
    </source>
</evidence>
<evidence type="ECO:0000256" key="5">
    <source>
        <dbReference type="ARBA" id="ARBA00022737"/>
    </source>
</evidence>
<reference evidence="10" key="2">
    <citation type="submission" date="2025-09" db="UniProtKB">
        <authorList>
            <consortium name="Ensembl"/>
        </authorList>
    </citation>
    <scope>IDENTIFICATION</scope>
</reference>
<dbReference type="Pfam" id="PF00092">
    <property type="entry name" value="VWA"/>
    <property type="match status" value="8"/>
</dbReference>
<sequence>MNFFQDSFHRRSDHFMNFLFLGCEGLFADVVFLLDGSESVSAKDFENMKYIMKLVIDRFVIGPDKERVAVVQYGTDPNEEFSLNTFDDKAVLLQKIGNIKQMKGKAYTGKALKEVLQSFDISKGGRCSNVPQVLFLITDGKVNDLSGLATWLESLAKSNVIFFAIGTEDADKKQLNEMVGYEGTVHYANTYQDLCGLQKGVAQELYQGNSQASKMTKKNTVADIVFLVDGSNSIGPANFQQIREFLSSLVEKFEVTPDRIRVGLVQYSDTPYTEFSLSTYQNKEEILSYIKNLRYKTGGTFTGKGLEFMLKQHFVEKAGSRAQQNVPQIAIVITDGDSQDEVKSQAQELRQRGIKIFAIGIKDANETLLRQIASEPYDQHVYSVSDFAALQGISQSVIWKVCTTAQADIVLLVDSSGSIGESDFEEVRKFLHSFVDSFNLRPDKVRVGLAQFSDRPYQEFLLGDYSDKRDLHQKLNDLIYRRGGTNTGLALTFIRENYFRLARQNVPGIAIVITDGESNDDVEEPSQRLRNLGVSIFVIRVGTGDMEKLHTIANTPHEEFLFSIDNYKELQGLKESLRNKVSLCPITVNSYLLNSIPLFPFSLAFVPKFADLFILVDSSASRQEQQIIRTFLPRLIQQLNVGKNTNRVGLAQFSENVKEEFLLNTDKARNEILSSIRSLTLRPTGERKIGNAIEYAHKKFFSNVTGSRVSEGFKQFLLVISAGESADGVVQASRTIKTDAVTVFAVGLNKADAHEMKYISSQPHSYKLVGNIQQVQQKIKSCMFDVVADIAFIVDQSSSIRSKNFQLVRDFLENTIGGLDVGEGKIKIAVVLYSDFPRVDVNFNTFDDKTDILRYISSMPYGRGKTYTGAALKFAKEHVFTKARGSRRDQHVQQVAVVITDGKSTDEVARAAAALRRSGVTIFALGIKDTEEDDLREIASYPYKKFVFNVEDFDKLNSLSNILTKTLCCKQTTKADIYFLLDESGSISYDEFDDMKNFTKQWLEAFEVGNNHVRFGLVKFASSATTVFRLHDYNTKADIEKAVNALIMEGGGTRTDLGLREMIPLFEEAVRTRGEKVRKLLIVITDGESRGTEESVEVPAKLLRTEQNVTIYAIGVKDASEPELELISGSPQRTFYVKNYDFLDEIKKDIITEICCEGLFADVVFLLDGSESVSAKDFENMKYIMKLVIDRFVIGPDKERVAVVQYGTDPNEEFSLNKFDDKAVLLQEITNIKQKNGKTYTGKALKEVLQSFNISKGGRASALKFLILLTDGESRDDVSEPAKVLRDNFININAIGMRHANKSQILAIAGSHDGVFFEDAVASPKELKCKTPELIDIIFLMDASGSPNKDGFQEMINLMKYTVSKSVVGEKRVRFGAVTYSNNPHSEFTLKQYYSQTDILRVISNLKTSGGSRNTVRALNYTLSYFGGTHGGRRAKNVPQVLFLITDGPVNDLSGLATWPESLANSEVNIFAIGTEDADAEQLKEMVGKKGTVHYAKTYQDLRGLQKRITQELCDLTKPSKSYSYHQTLCAIHFFWK</sequence>
<evidence type="ECO:0000313" key="10">
    <source>
        <dbReference type="Ensembl" id="ENSSRHP00000054389.1"/>
    </source>
</evidence>
<keyword evidence="4" id="KW-0732">Signal</keyword>
<dbReference type="GO" id="GO:0005581">
    <property type="term" value="C:collagen trimer"/>
    <property type="evidence" value="ECO:0007669"/>
    <property type="project" value="UniProtKB-KW"/>
</dbReference>
<feature type="domain" description="VWFA" evidence="9">
    <location>
        <begin position="223"/>
        <end position="397"/>
    </location>
</feature>
<evidence type="ECO:0000256" key="3">
    <source>
        <dbReference type="ARBA" id="ARBA00022530"/>
    </source>
</evidence>
<keyword evidence="6" id="KW-0130">Cell adhesion</keyword>
<accession>A0A673JKB3</accession>
<dbReference type="InterPro" id="IPR002035">
    <property type="entry name" value="VWF_A"/>
</dbReference>
<dbReference type="PANTHER" id="PTHR24020:SF86">
    <property type="entry name" value="COLLAGEN, TYPE VI, ALPHA 4"/>
    <property type="match status" value="1"/>
</dbReference>
<feature type="domain" description="VWFA" evidence="9">
    <location>
        <begin position="1336"/>
        <end position="1513"/>
    </location>
</feature>
<feature type="domain" description="VWFA" evidence="9">
    <location>
        <begin position="1162"/>
        <end position="1338"/>
    </location>
</feature>
<dbReference type="FunFam" id="3.40.50.410:FF:000004">
    <property type="entry name" value="collagen alpha-6(VI) chain"/>
    <property type="match status" value="2"/>
</dbReference>
<dbReference type="CDD" id="cd01450">
    <property type="entry name" value="vWFA_subfamily_ECM"/>
    <property type="match status" value="3"/>
</dbReference>
<proteinExistence type="predicted"/>
<dbReference type="PROSITE" id="PS50234">
    <property type="entry name" value="VWFA"/>
    <property type="match status" value="8"/>
</dbReference>
<keyword evidence="7" id="KW-0176">Collagen</keyword>
<dbReference type="PANTHER" id="PTHR24020">
    <property type="entry name" value="COLLAGEN ALPHA"/>
    <property type="match status" value="1"/>
</dbReference>